<sequence length="153" mass="16574">MEPTHDALEPTALEQALSELGEDLASRERALVAFIQATVWLLADHPVDGHPDALQTARFALVSDGPRLDQPMLSLFTSAERADRYHREHPASLPCAVQAEAPFAILCIPEGAGMVINPNQTPGFRIGPEAATMLRNQMIELRRRASASNAPAS</sequence>
<name>T1AXE2_9ZZZZ</name>
<evidence type="ECO:0000313" key="2">
    <source>
        <dbReference type="EMBL" id="EQD62132.1"/>
    </source>
</evidence>
<proteinExistence type="predicted"/>
<comment type="caution">
    <text evidence="2">The sequence shown here is derived from an EMBL/GenBank/DDBJ whole genome shotgun (WGS) entry which is preliminary data.</text>
</comment>
<dbReference type="AlphaFoldDB" id="T1AXE2"/>
<reference evidence="2" key="2">
    <citation type="journal article" date="2014" name="ISME J.">
        <title>Microbial stratification in low pH oxic and suboxic macroscopic growths along an acid mine drainage.</title>
        <authorList>
            <person name="Mendez-Garcia C."/>
            <person name="Mesa V."/>
            <person name="Sprenger R.R."/>
            <person name="Richter M."/>
            <person name="Diez M.S."/>
            <person name="Solano J."/>
            <person name="Bargiela R."/>
            <person name="Golyshina O.V."/>
            <person name="Manteca A."/>
            <person name="Ramos J.L."/>
            <person name="Gallego J.R."/>
            <person name="Llorente I."/>
            <person name="Martins Dos Santos V.A."/>
            <person name="Jensen O.N."/>
            <person name="Pelaez A.I."/>
            <person name="Sanchez J."/>
            <person name="Ferrer M."/>
        </authorList>
    </citation>
    <scope>NUCLEOTIDE SEQUENCE</scope>
</reference>
<organism evidence="2">
    <name type="scientific">mine drainage metagenome</name>
    <dbReference type="NCBI Taxonomy" id="410659"/>
    <lineage>
        <taxon>unclassified sequences</taxon>
        <taxon>metagenomes</taxon>
        <taxon>ecological metagenomes</taxon>
    </lineage>
</organism>
<dbReference type="EMBL" id="AUZY01004709">
    <property type="protein sequence ID" value="EQD62132.1"/>
    <property type="molecule type" value="Genomic_DNA"/>
</dbReference>
<dbReference type="InterPro" id="IPR009839">
    <property type="entry name" value="SseB_N"/>
</dbReference>
<gene>
    <name evidence="2" type="ORF">B1B_07398</name>
</gene>
<protein>
    <recommendedName>
        <fullName evidence="1">SseB protein N-terminal domain-containing protein</fullName>
    </recommendedName>
</protein>
<dbReference type="Pfam" id="PF07179">
    <property type="entry name" value="SseB"/>
    <property type="match status" value="1"/>
</dbReference>
<reference evidence="2" key="1">
    <citation type="submission" date="2013-08" db="EMBL/GenBank/DDBJ databases">
        <authorList>
            <person name="Mendez C."/>
            <person name="Richter M."/>
            <person name="Ferrer M."/>
            <person name="Sanchez J."/>
        </authorList>
    </citation>
    <scope>NUCLEOTIDE SEQUENCE</scope>
</reference>
<feature type="domain" description="SseB protein N-terminal" evidence="1">
    <location>
        <begin position="13"/>
        <end position="129"/>
    </location>
</feature>
<evidence type="ECO:0000259" key="1">
    <source>
        <dbReference type="Pfam" id="PF07179"/>
    </source>
</evidence>
<accession>T1AXE2</accession>